<evidence type="ECO:0000313" key="3">
    <source>
        <dbReference type="Proteomes" id="UP000308197"/>
    </source>
</evidence>
<feature type="compositionally biased region" description="Low complexity" evidence="1">
    <location>
        <begin position="305"/>
        <end position="314"/>
    </location>
</feature>
<protein>
    <submittedName>
        <fullName evidence="2">Uncharacterized protein</fullName>
    </submittedName>
</protein>
<feature type="region of interest" description="Disordered" evidence="1">
    <location>
        <begin position="1"/>
        <end position="20"/>
    </location>
</feature>
<accession>A0A5C3NNL4</accession>
<feature type="compositionally biased region" description="Basic residues" evidence="1">
    <location>
        <begin position="374"/>
        <end position="384"/>
    </location>
</feature>
<evidence type="ECO:0000256" key="1">
    <source>
        <dbReference type="SAM" id="MobiDB-lite"/>
    </source>
</evidence>
<dbReference type="EMBL" id="ML212294">
    <property type="protein sequence ID" value="TFK78845.1"/>
    <property type="molecule type" value="Genomic_DNA"/>
</dbReference>
<dbReference type="InParanoid" id="A0A5C3NNL4"/>
<feature type="compositionally biased region" description="Polar residues" evidence="1">
    <location>
        <begin position="271"/>
        <end position="281"/>
    </location>
</feature>
<proteinExistence type="predicted"/>
<feature type="region of interest" description="Disordered" evidence="1">
    <location>
        <begin position="255"/>
        <end position="384"/>
    </location>
</feature>
<dbReference type="AlphaFoldDB" id="A0A5C3NNL4"/>
<name>A0A5C3NNL4_9APHY</name>
<gene>
    <name evidence="2" type="ORF">K466DRAFT_606617</name>
</gene>
<dbReference type="Proteomes" id="UP000308197">
    <property type="component" value="Unassembled WGS sequence"/>
</dbReference>
<feature type="compositionally biased region" description="Gly residues" evidence="1">
    <location>
        <begin position="315"/>
        <end position="373"/>
    </location>
</feature>
<sequence length="384" mass="41035">MHIIRYRPLPEAARSEPSSPHFSLALSLSPHSRIMHKPAALELGYTAHRIAEALRHYPEDADETTQARWEHGLGREMWTATAAMGVMAAHSLGSPNESSTDDLPPLFCRLLPHIEWDGMKINIDMSKLDRASIVEASDAAYEFSEGCFTGFEWWTWPSLSGDTHDFPCWWKSPTRCVRRPMQVYGLDAIPACTHAEEIAAICRNQIDFTNDEIDQERVTRAHLEQVLGHGLNTIMQDAGTQDTGSHITEKSVRFASMPEGDESVRGVRTQPDVQPQRSGGSSVDADEHGSSGGSSGEQSDEQSGKEQSSNTTTGGQSGGRSGGRAGGRAGGRSGGWAGGRSGGRAGGRSGGTSGETSGGGRSGQAPGRGGAQGRRGKRKVTGQP</sequence>
<keyword evidence="3" id="KW-1185">Reference proteome</keyword>
<organism evidence="2 3">
    <name type="scientific">Polyporus arcularius HHB13444</name>
    <dbReference type="NCBI Taxonomy" id="1314778"/>
    <lineage>
        <taxon>Eukaryota</taxon>
        <taxon>Fungi</taxon>
        <taxon>Dikarya</taxon>
        <taxon>Basidiomycota</taxon>
        <taxon>Agaricomycotina</taxon>
        <taxon>Agaricomycetes</taxon>
        <taxon>Polyporales</taxon>
        <taxon>Polyporaceae</taxon>
        <taxon>Polyporus</taxon>
    </lineage>
</organism>
<evidence type="ECO:0000313" key="2">
    <source>
        <dbReference type="EMBL" id="TFK78845.1"/>
    </source>
</evidence>
<reference evidence="2 3" key="1">
    <citation type="journal article" date="2019" name="Nat. Ecol. Evol.">
        <title>Megaphylogeny resolves global patterns of mushroom evolution.</title>
        <authorList>
            <person name="Varga T."/>
            <person name="Krizsan K."/>
            <person name="Foldi C."/>
            <person name="Dima B."/>
            <person name="Sanchez-Garcia M."/>
            <person name="Sanchez-Ramirez S."/>
            <person name="Szollosi G.J."/>
            <person name="Szarkandi J.G."/>
            <person name="Papp V."/>
            <person name="Albert L."/>
            <person name="Andreopoulos W."/>
            <person name="Angelini C."/>
            <person name="Antonin V."/>
            <person name="Barry K.W."/>
            <person name="Bougher N.L."/>
            <person name="Buchanan P."/>
            <person name="Buyck B."/>
            <person name="Bense V."/>
            <person name="Catcheside P."/>
            <person name="Chovatia M."/>
            <person name="Cooper J."/>
            <person name="Damon W."/>
            <person name="Desjardin D."/>
            <person name="Finy P."/>
            <person name="Geml J."/>
            <person name="Haridas S."/>
            <person name="Hughes K."/>
            <person name="Justo A."/>
            <person name="Karasinski D."/>
            <person name="Kautmanova I."/>
            <person name="Kiss B."/>
            <person name="Kocsube S."/>
            <person name="Kotiranta H."/>
            <person name="LaButti K.M."/>
            <person name="Lechner B.E."/>
            <person name="Liimatainen K."/>
            <person name="Lipzen A."/>
            <person name="Lukacs Z."/>
            <person name="Mihaltcheva S."/>
            <person name="Morgado L.N."/>
            <person name="Niskanen T."/>
            <person name="Noordeloos M.E."/>
            <person name="Ohm R.A."/>
            <person name="Ortiz-Santana B."/>
            <person name="Ovrebo C."/>
            <person name="Racz N."/>
            <person name="Riley R."/>
            <person name="Savchenko A."/>
            <person name="Shiryaev A."/>
            <person name="Soop K."/>
            <person name="Spirin V."/>
            <person name="Szebenyi C."/>
            <person name="Tomsovsky M."/>
            <person name="Tulloss R.E."/>
            <person name="Uehling J."/>
            <person name="Grigoriev I.V."/>
            <person name="Vagvolgyi C."/>
            <person name="Papp T."/>
            <person name="Martin F.M."/>
            <person name="Miettinen O."/>
            <person name="Hibbett D.S."/>
            <person name="Nagy L.G."/>
        </authorList>
    </citation>
    <scope>NUCLEOTIDE SEQUENCE [LARGE SCALE GENOMIC DNA]</scope>
    <source>
        <strain evidence="2 3">HHB13444</strain>
    </source>
</reference>